<gene>
    <name evidence="6" type="ORF">R3P95_07950</name>
</gene>
<evidence type="ECO:0000256" key="4">
    <source>
        <dbReference type="SAM" id="MobiDB-lite"/>
    </source>
</evidence>
<evidence type="ECO:0000256" key="2">
    <source>
        <dbReference type="ARBA" id="ARBA00023125"/>
    </source>
</evidence>
<dbReference type="EMBL" id="JAWLKE010000003">
    <property type="protein sequence ID" value="MDV6230477.1"/>
    <property type="molecule type" value="Genomic_DNA"/>
</dbReference>
<dbReference type="CDD" id="cd06170">
    <property type="entry name" value="LuxR_C_like"/>
    <property type="match status" value="1"/>
</dbReference>
<dbReference type="Pfam" id="PF00196">
    <property type="entry name" value="GerE"/>
    <property type="match status" value="1"/>
</dbReference>
<sequence length="836" mass="85858">MTSTRSSLVGIERADRFVRDALVANGFHVVVGVDGSGRSAVLDSLASAVDVYTGTIADAPSGSTVLVDDAHLLSEQRLDEIAAAATRSDITLIVATAPRSYDSRIEKLVASAGSNRLTLVPLDKVAIAARAAATVRPISASLAGAVAKATGGILAAVDAALGALGGDRSDPTPLRTVAESVAEQHRRMLIETTDDTRALLLAARFGITPDPASAAQIVARATDVESIVDLACSSGLLDTTGTLIPSAEAPLIEMIGEARCRALLSSVTHIATRSRLLDATAARALAERGVVHPGLADFLVQQADSAAVDAAGALYDAAVDAGFDSAALAARRSEVAAATGNPDEAARFADVVLDGAAGCDATDLRTAVRVSASIAAQRGMASRSAQLFAWLGEDRLGPDAVWAALSAAAAGDRSAADRSMAAVTALAPTSSIASGSLLVTGVIGSIDSRSAAASSAAANALMRAMTLTGTTSDRSCTPDTAAAVSALHAVHCGDLPRVDSIVARALPEHRPGSEAHTRLSLVGAWASMLRGDTADAGIAIEALRIPVSHVRNQLFLHAIRVGLARRSGDAGSLITAWTQAQNVIAEYSTDLFALLPLGELLLAATRLGQVDRVEHLVAQATDLLAALGDPPVWASALHWYQVQAAIVAQTPDALVPHAKALAAAAPTHPYSAALAGAGRAWLGVLQGRPDATEVENSARTLTAFGLPWDGARLASEAALTVTDTATATSLLHIARSLRQPSSTGRDSPRSTPQPTGSLSEREAEVAELLVLGVTYREVGSRLYISPKTVEHHVARIRRRLGAQSRSELISMLRAMGYGASTSTSVDTVTVRGPGAT</sequence>
<accession>A0ABU4AW63</accession>
<dbReference type="Gene3D" id="1.10.10.10">
    <property type="entry name" value="Winged helix-like DNA-binding domain superfamily/Winged helix DNA-binding domain"/>
    <property type="match status" value="1"/>
</dbReference>
<evidence type="ECO:0000256" key="3">
    <source>
        <dbReference type="ARBA" id="ARBA00023163"/>
    </source>
</evidence>
<reference evidence="6 7" key="1">
    <citation type="submission" date="2023-10" db="EMBL/GenBank/DDBJ databases">
        <title>Development of a sustainable strategy for remediation of hydrocarbon-contaminated territories based on the waste exchange concept.</title>
        <authorList>
            <person name="Krivoruchko A."/>
        </authorList>
    </citation>
    <scope>NUCLEOTIDE SEQUENCE [LARGE SCALE GENOMIC DNA]</scope>
    <source>
        <strain evidence="6 7">IEGM 1322</strain>
    </source>
</reference>
<dbReference type="InterPro" id="IPR019793">
    <property type="entry name" value="Peroxidases_heam-ligand_BS"/>
</dbReference>
<dbReference type="RefSeq" id="WP_317547920.1">
    <property type="nucleotide sequence ID" value="NZ_JAWLKE010000003.1"/>
</dbReference>
<dbReference type="PANTHER" id="PTHR44688">
    <property type="entry name" value="DNA-BINDING TRANSCRIPTIONAL ACTIVATOR DEVR_DOSR"/>
    <property type="match status" value="1"/>
</dbReference>
<dbReference type="InterPro" id="IPR016032">
    <property type="entry name" value="Sig_transdc_resp-reg_C-effctor"/>
</dbReference>
<dbReference type="PROSITE" id="PS00622">
    <property type="entry name" value="HTH_LUXR_1"/>
    <property type="match status" value="1"/>
</dbReference>
<keyword evidence="1" id="KW-0805">Transcription regulation</keyword>
<evidence type="ECO:0000313" key="6">
    <source>
        <dbReference type="EMBL" id="MDV6230477.1"/>
    </source>
</evidence>
<dbReference type="PRINTS" id="PR00038">
    <property type="entry name" value="HTHLUXR"/>
</dbReference>
<dbReference type="SUPFAM" id="SSF52540">
    <property type="entry name" value="P-loop containing nucleoside triphosphate hydrolases"/>
    <property type="match status" value="1"/>
</dbReference>
<keyword evidence="2" id="KW-0238">DNA-binding</keyword>
<evidence type="ECO:0000313" key="7">
    <source>
        <dbReference type="Proteomes" id="UP001185899"/>
    </source>
</evidence>
<evidence type="ECO:0000259" key="5">
    <source>
        <dbReference type="PROSITE" id="PS50043"/>
    </source>
</evidence>
<feature type="compositionally biased region" description="Polar residues" evidence="4">
    <location>
        <begin position="738"/>
        <end position="756"/>
    </location>
</feature>
<dbReference type="SMART" id="SM00421">
    <property type="entry name" value="HTH_LUXR"/>
    <property type="match status" value="1"/>
</dbReference>
<keyword evidence="3" id="KW-0804">Transcription</keyword>
<proteinExistence type="predicted"/>
<dbReference type="InterPro" id="IPR036388">
    <property type="entry name" value="WH-like_DNA-bd_sf"/>
</dbReference>
<feature type="region of interest" description="Disordered" evidence="4">
    <location>
        <begin position="735"/>
        <end position="761"/>
    </location>
</feature>
<keyword evidence="7" id="KW-1185">Reference proteome</keyword>
<dbReference type="InterPro" id="IPR000792">
    <property type="entry name" value="Tscrpt_reg_LuxR_C"/>
</dbReference>
<organism evidence="6 7">
    <name type="scientific">Rhodococcus cercidiphylli</name>
    <dbReference type="NCBI Taxonomy" id="489916"/>
    <lineage>
        <taxon>Bacteria</taxon>
        <taxon>Bacillati</taxon>
        <taxon>Actinomycetota</taxon>
        <taxon>Actinomycetes</taxon>
        <taxon>Mycobacteriales</taxon>
        <taxon>Nocardiaceae</taxon>
        <taxon>Rhodococcus</taxon>
    </lineage>
</organism>
<dbReference type="SUPFAM" id="SSF46894">
    <property type="entry name" value="C-terminal effector domain of the bipartite response regulators"/>
    <property type="match status" value="1"/>
</dbReference>
<dbReference type="PANTHER" id="PTHR44688:SF16">
    <property type="entry name" value="DNA-BINDING TRANSCRIPTIONAL ACTIVATOR DEVR_DOSR"/>
    <property type="match status" value="1"/>
</dbReference>
<feature type="domain" description="HTH luxR-type" evidence="5">
    <location>
        <begin position="751"/>
        <end position="816"/>
    </location>
</feature>
<comment type="caution">
    <text evidence="6">The sequence shown here is derived from an EMBL/GenBank/DDBJ whole genome shotgun (WGS) entry which is preliminary data.</text>
</comment>
<dbReference type="InterPro" id="IPR027417">
    <property type="entry name" value="P-loop_NTPase"/>
</dbReference>
<evidence type="ECO:0000256" key="1">
    <source>
        <dbReference type="ARBA" id="ARBA00023015"/>
    </source>
</evidence>
<dbReference type="PROSITE" id="PS50043">
    <property type="entry name" value="HTH_LUXR_2"/>
    <property type="match status" value="1"/>
</dbReference>
<dbReference type="PROSITE" id="PS00435">
    <property type="entry name" value="PEROXIDASE_1"/>
    <property type="match status" value="1"/>
</dbReference>
<dbReference type="Proteomes" id="UP001185899">
    <property type="component" value="Unassembled WGS sequence"/>
</dbReference>
<protein>
    <submittedName>
        <fullName evidence="6">Helix-turn-helix transcriptional regulator</fullName>
    </submittedName>
</protein>
<name>A0ABU4AW63_9NOCA</name>